<evidence type="ECO:0000256" key="1">
    <source>
        <dbReference type="SAM" id="Phobius"/>
    </source>
</evidence>
<dbReference type="EMBL" id="FOFS01000001">
    <property type="protein sequence ID" value="SEP77665.1"/>
    <property type="molecule type" value="Genomic_DNA"/>
</dbReference>
<reference evidence="2 3" key="1">
    <citation type="submission" date="2016-10" db="EMBL/GenBank/DDBJ databases">
        <authorList>
            <person name="de Groot N.N."/>
        </authorList>
    </citation>
    <scope>NUCLEOTIDE SEQUENCE [LARGE SCALE GENOMIC DNA]</scope>
    <source>
        <strain evidence="2 3">DSM 25927</strain>
    </source>
</reference>
<feature type="transmembrane region" description="Helical" evidence="1">
    <location>
        <begin position="95"/>
        <end position="114"/>
    </location>
</feature>
<evidence type="ECO:0000313" key="2">
    <source>
        <dbReference type="EMBL" id="SEP77665.1"/>
    </source>
</evidence>
<evidence type="ECO:0000313" key="3">
    <source>
        <dbReference type="Proteomes" id="UP000199233"/>
    </source>
</evidence>
<evidence type="ECO:0008006" key="4">
    <source>
        <dbReference type="Google" id="ProtNLM"/>
    </source>
</evidence>
<protein>
    <recommendedName>
        <fullName evidence="4">Anti-sigma factor</fullName>
    </recommendedName>
</protein>
<dbReference type="AlphaFoldDB" id="A0A1H9AM72"/>
<gene>
    <name evidence="2" type="ORF">SAMN04488038_101453</name>
</gene>
<keyword evidence="3" id="KW-1185">Reference proteome</keyword>
<dbReference type="Gene3D" id="1.10.10.1320">
    <property type="entry name" value="Anti-sigma factor, zinc-finger domain"/>
    <property type="match status" value="1"/>
</dbReference>
<dbReference type="OrthoDB" id="5588054at2"/>
<organism evidence="2 3">
    <name type="scientific">Solimonas aquatica</name>
    <dbReference type="NCBI Taxonomy" id="489703"/>
    <lineage>
        <taxon>Bacteria</taxon>
        <taxon>Pseudomonadati</taxon>
        <taxon>Pseudomonadota</taxon>
        <taxon>Gammaproteobacteria</taxon>
        <taxon>Nevskiales</taxon>
        <taxon>Nevskiaceae</taxon>
        <taxon>Solimonas</taxon>
    </lineage>
</organism>
<keyword evidence="1" id="KW-0812">Transmembrane</keyword>
<dbReference type="STRING" id="489703.SAMN04488038_101453"/>
<name>A0A1H9AM72_9GAMM</name>
<accession>A0A1H9AM72</accession>
<proteinExistence type="predicted"/>
<keyword evidence="1" id="KW-0472">Membrane</keyword>
<dbReference type="Proteomes" id="UP000199233">
    <property type="component" value="Unassembled WGS sequence"/>
</dbReference>
<keyword evidence="1" id="KW-1133">Transmembrane helix</keyword>
<dbReference type="RefSeq" id="WP_143068812.1">
    <property type="nucleotide sequence ID" value="NZ_FOFS01000001.1"/>
</dbReference>
<sequence length="233" mass="25030">MNEQLQLTDEILGAWLDGELPAAQREAVRLALEADPGAQARVERLRTLDARLRQAFALPQTQKPDPLAALLLAAPDEAAVPGGGQRRPRRHRAGLRWALAASLALAVLGGLLSLRLKSPAESLQLALEQLPSGQQRDDAGVRTRPILSFRADDGRWCRMFEQSGKSGTLEGLACRQDGRWQILAQARGAADALDFRAAGGDGGLDAEMNRLGQAPTLEAAAERSLIAQGWPVK</sequence>
<dbReference type="InterPro" id="IPR041916">
    <property type="entry name" value="Anti_sigma_zinc_sf"/>
</dbReference>